<reference evidence="1 2" key="1">
    <citation type="submission" date="2019-12" db="EMBL/GenBank/DDBJ databases">
        <title>Genomic-based taxomic classification of the family Erythrobacteraceae.</title>
        <authorList>
            <person name="Xu L."/>
        </authorList>
    </citation>
    <scope>NUCLEOTIDE SEQUENCE [LARGE SCALE GENOMIC DNA]</scope>
    <source>
        <strain evidence="1 2">KCTC 52763</strain>
    </source>
</reference>
<name>A0A844ZQY2_9SPHN</name>
<proteinExistence type="predicted"/>
<dbReference type="Gene3D" id="3.40.50.150">
    <property type="entry name" value="Vaccinia Virus protein VP39"/>
    <property type="match status" value="1"/>
</dbReference>
<dbReference type="NCBIfam" id="TIGR02081">
    <property type="entry name" value="metW"/>
    <property type="match status" value="1"/>
</dbReference>
<dbReference type="Proteomes" id="UP000442714">
    <property type="component" value="Unassembled WGS sequence"/>
</dbReference>
<dbReference type="OrthoDB" id="9792690at2"/>
<evidence type="ECO:0000313" key="2">
    <source>
        <dbReference type="Proteomes" id="UP000442714"/>
    </source>
</evidence>
<dbReference type="CDD" id="cd02440">
    <property type="entry name" value="AdoMet_MTases"/>
    <property type="match status" value="1"/>
</dbReference>
<protein>
    <submittedName>
        <fullName evidence="1">Methionine biosynthesis protein MetW</fullName>
    </submittedName>
</protein>
<accession>A0A844ZQY2</accession>
<organism evidence="1 2">
    <name type="scientific">Pontixanthobacter aquaemixtae</name>
    <dbReference type="NCBI Taxonomy" id="1958940"/>
    <lineage>
        <taxon>Bacteria</taxon>
        <taxon>Pseudomonadati</taxon>
        <taxon>Pseudomonadota</taxon>
        <taxon>Alphaproteobacteria</taxon>
        <taxon>Sphingomonadales</taxon>
        <taxon>Erythrobacteraceae</taxon>
        <taxon>Pontixanthobacter</taxon>
    </lineage>
</organism>
<dbReference type="EMBL" id="WTYX01000001">
    <property type="protein sequence ID" value="MXO89217.1"/>
    <property type="molecule type" value="Genomic_DNA"/>
</dbReference>
<sequence>MSRASTGLRPDLAVILDHIEPGSRALDVGCGDGVLMAALRDQKQVDARGIEIDGGCVERCVAQGLSVVQGDADRDLSFYPDGAFDYAILSQTLQTAARPDRMLQELLRVGRRAFVSFPNFAYWRMRWSLLSKGRMPVTRHLPVTWYETQNIHHVTVRDFESLAGDLDIAISNRWFFTNEREVGESGANWRAEYALFEVGRSSAKAPQA</sequence>
<dbReference type="RefSeq" id="WP_160602641.1">
    <property type="nucleotide sequence ID" value="NZ_WTYX01000001.1"/>
</dbReference>
<gene>
    <name evidence="1" type="primary">metW</name>
    <name evidence="1" type="ORF">GRI41_00075</name>
</gene>
<dbReference type="Pfam" id="PF07021">
    <property type="entry name" value="MetW"/>
    <property type="match status" value="1"/>
</dbReference>
<comment type="caution">
    <text evidence="1">The sequence shown here is derived from an EMBL/GenBank/DDBJ whole genome shotgun (WGS) entry which is preliminary data.</text>
</comment>
<dbReference type="InterPro" id="IPR010743">
    <property type="entry name" value="Methionine_synth_MetW"/>
</dbReference>
<dbReference type="InterPro" id="IPR029063">
    <property type="entry name" value="SAM-dependent_MTases_sf"/>
</dbReference>
<dbReference type="AlphaFoldDB" id="A0A844ZQY2"/>
<evidence type="ECO:0000313" key="1">
    <source>
        <dbReference type="EMBL" id="MXO89217.1"/>
    </source>
</evidence>
<dbReference type="SUPFAM" id="SSF53335">
    <property type="entry name" value="S-adenosyl-L-methionine-dependent methyltransferases"/>
    <property type="match status" value="1"/>
</dbReference>
<keyword evidence="2" id="KW-1185">Reference proteome</keyword>